<evidence type="ECO:0000313" key="2">
    <source>
        <dbReference type="EMBL" id="AIF29711.1"/>
    </source>
</evidence>
<evidence type="ECO:0000313" key="1">
    <source>
        <dbReference type="EMBL" id="AIF29663.1"/>
    </source>
</evidence>
<evidence type="ECO:0000313" key="7">
    <source>
        <dbReference type="EMBL" id="APT35311.1"/>
    </source>
</evidence>
<dbReference type="Proteomes" id="UP000320774">
    <property type="component" value="Segment"/>
</dbReference>
<evidence type="ECO:0000313" key="6">
    <source>
        <dbReference type="EMBL" id="AIF29999.1"/>
    </source>
</evidence>
<accession>A0A075IPP3</accession>
<dbReference type="Proteomes" id="UP000179427">
    <property type="component" value="Segment"/>
</dbReference>
<dbReference type="EMBL" id="KY307860">
    <property type="protein sequence ID" value="APT35455.1"/>
    <property type="molecule type" value="Genomic_DNA"/>
</dbReference>
<name>A0A075IPP3_9ADEN</name>
<dbReference type="Proteomes" id="UP000318435">
    <property type="component" value="Segment"/>
</dbReference>
<evidence type="ECO:0000313" key="15">
    <source>
        <dbReference type="Proteomes" id="UP000501350"/>
    </source>
</evidence>
<organism evidence="2 14">
    <name type="scientific">Human adenovirus 21a</name>
    <dbReference type="NCBI Taxonomy" id="1521028"/>
    <lineage>
        <taxon>Viruses</taxon>
        <taxon>Varidnaviria</taxon>
        <taxon>Bamfordvirae</taxon>
        <taxon>Preplasmiviricota</taxon>
        <taxon>Polisuviricotina</taxon>
        <taxon>Pharingeaviricetes</taxon>
        <taxon>Rowavirales</taxon>
        <taxon>Adenoviridae</taxon>
        <taxon>Mastadenovirus</taxon>
        <taxon>Mastadenovirus blackbeardi</taxon>
        <taxon>Human mastadenovirus B</taxon>
    </lineage>
</organism>
<dbReference type="EMBL" id="KF577598">
    <property type="protein sequence ID" value="AIF29807.1"/>
    <property type="molecule type" value="Genomic_DNA"/>
</dbReference>
<evidence type="ECO:0000313" key="8">
    <source>
        <dbReference type="EMBL" id="APT35359.1"/>
    </source>
</evidence>
<dbReference type="EMBL" id="KF577593">
    <property type="protein sequence ID" value="AIF29663.1"/>
    <property type="molecule type" value="Genomic_DNA"/>
</dbReference>
<evidence type="ECO:0000313" key="9">
    <source>
        <dbReference type="EMBL" id="APT35407.1"/>
    </source>
</evidence>
<reference evidence="11 15" key="3">
    <citation type="submission" date="2019-11" db="EMBL/GenBank/DDBJ databases">
        <authorList>
            <person name="Ye F."/>
            <person name="Han Y."/>
        </authorList>
    </citation>
    <scope>NUCLEOTIDE SEQUENCE [LARGE SCALE GENOMIC DNA]</scope>
    <source>
        <strain evidence="11">Human/CHN/BB/201903/21</strain>
    </source>
</reference>
<dbReference type="EMBL" id="KF802425">
    <property type="protein sequence ID" value="AIF29903.1"/>
    <property type="molecule type" value="Genomic_DNA"/>
</dbReference>
<dbReference type="EMBL" id="KF802426">
    <property type="protein sequence ID" value="AIF29951.1"/>
    <property type="molecule type" value="Genomic_DNA"/>
</dbReference>
<dbReference type="Proteomes" id="UP000501350">
    <property type="component" value="Segment"/>
</dbReference>
<reference evidence="7" key="2">
    <citation type="submission" date="2016-12" db="EMBL/GenBank/DDBJ databases">
        <title>A human adenovirus species B subtype 21a associated with severe pneumonia.</title>
        <authorList>
            <person name="Hage E."/>
            <person name="Heim A."/>
        </authorList>
    </citation>
    <scope>NUCLEOTIDE SEQUENCE [LARGE SCALE GENOMIC DNA]</scope>
    <source>
        <strain evidence="7">LRTI-7</strain>
        <strain evidence="8">LRTI-8</strain>
        <strain evidence="9">LRTI-9</strain>
        <strain evidence="10">Sibu-97</strain>
    </source>
</reference>
<evidence type="ECO:0000313" key="10">
    <source>
        <dbReference type="EMBL" id="APT35455.1"/>
    </source>
</evidence>
<dbReference type="Proteomes" id="UP000123233">
    <property type="component" value="Segment"/>
</dbReference>
<evidence type="ECO:0000313" key="5">
    <source>
        <dbReference type="EMBL" id="AIF29951.1"/>
    </source>
</evidence>
<proteinExistence type="predicted"/>
<sequence>MSEGKSVPDHDFEELILEVNVITGPLFPELEVHPLLVGGVGQSESNIIEEDLAGPGHEISGDFERLRDLCSVIDNLSGQDDLIKAIDVVPHYVQF</sequence>
<dbReference type="EMBL" id="KF577599">
    <property type="protein sequence ID" value="AIF29855.1"/>
    <property type="molecule type" value="Genomic_DNA"/>
</dbReference>
<evidence type="ECO:0000313" key="4">
    <source>
        <dbReference type="EMBL" id="AIF29807.1"/>
    </source>
</evidence>
<dbReference type="EMBL" id="MN686206">
    <property type="protein sequence ID" value="QIE08125.1"/>
    <property type="molecule type" value="Genomic_DNA"/>
</dbReference>
<dbReference type="Proteomes" id="UP000154105">
    <property type="component" value="Segment"/>
</dbReference>
<dbReference type="Proteomes" id="UP000145770">
    <property type="component" value="Genome"/>
</dbReference>
<dbReference type="Proteomes" id="UP000147407">
    <property type="component" value="Segment"/>
</dbReference>
<dbReference type="Proteomes" id="UP000127436">
    <property type="component" value="Segment"/>
</dbReference>
<dbReference type="EMBL" id="KF938575">
    <property type="protein sequence ID" value="AIF29999.1"/>
    <property type="molecule type" value="Genomic_DNA"/>
</dbReference>
<evidence type="ECO:0000313" key="13">
    <source>
        <dbReference type="Proteomes" id="UP000127436"/>
    </source>
</evidence>
<evidence type="ECO:0000313" key="12">
    <source>
        <dbReference type="Proteomes" id="UP000123233"/>
    </source>
</evidence>
<dbReference type="Proteomes" id="UP000318568">
    <property type="component" value="Segment"/>
</dbReference>
<dbReference type="Proteomes" id="UP000157861">
    <property type="component" value="Segment"/>
</dbReference>
<dbReference type="EMBL" id="KY307857">
    <property type="protein sequence ID" value="APT35311.1"/>
    <property type="molecule type" value="Genomic_DNA"/>
</dbReference>
<dbReference type="EMBL" id="KF938576">
    <property type="protein sequence ID" value="AIF30047.1"/>
    <property type="molecule type" value="Genomic_DNA"/>
</dbReference>
<dbReference type="Proteomes" id="UP000179426">
    <property type="component" value="Segment"/>
</dbReference>
<dbReference type="EMBL" id="KF577597">
    <property type="protein sequence ID" value="AIF29759.1"/>
    <property type="molecule type" value="Genomic_DNA"/>
</dbReference>
<dbReference type="EMBL" id="KY307859">
    <property type="protein sequence ID" value="APT35407.1"/>
    <property type="molecule type" value="Genomic_DNA"/>
</dbReference>
<evidence type="ECO:0000313" key="11">
    <source>
        <dbReference type="EMBL" id="QIE08125.1"/>
    </source>
</evidence>
<dbReference type="Proteomes" id="UP000179429">
    <property type="component" value="Genome"/>
</dbReference>
<evidence type="ECO:0000313" key="14">
    <source>
        <dbReference type="Proteomes" id="UP000179426"/>
    </source>
</evidence>
<dbReference type="Proteomes" id="UP000319517">
    <property type="component" value="Segment"/>
</dbReference>
<reference evidence="12 13" key="1">
    <citation type="journal article" date="2014" name="J. Infect.">
        <title>A human adenovirus species B subtype 21a associated with severe pneumonia.</title>
        <authorList>
            <person name="Hage E."/>
            <person name="Huzly D."/>
            <person name="Ganzenmueller T."/>
            <person name="Beck R."/>
            <person name="Schulz T.F."/>
            <person name="Heim A."/>
        </authorList>
    </citation>
    <scope>NUCLEOTIDE SEQUENCE [LARGE SCALE GENOMIC DNA]</scope>
    <source>
        <strain evidence="2">LRTI-1</strain>
        <strain evidence="5">LRTI-2</strain>
        <strain evidence="1">LRTI-3</strain>
        <strain evidence="6">LRTI-4</strain>
        <strain evidence="3">LRTI-5</strain>
        <strain evidence="4">LRTI-6</strain>
    </source>
</reference>
<dbReference type="EMBL" id="KF577595">
    <property type="protein sequence ID" value="AIF29711.1"/>
    <property type="molecule type" value="Genomic_DNA"/>
</dbReference>
<protein>
    <submittedName>
        <fullName evidence="2">10.4 kDa protein</fullName>
    </submittedName>
</protein>
<evidence type="ECO:0000313" key="3">
    <source>
        <dbReference type="EMBL" id="AIF29759.1"/>
    </source>
</evidence>
<dbReference type="EMBL" id="KY307858">
    <property type="protein sequence ID" value="APT35359.1"/>
    <property type="molecule type" value="Genomic_DNA"/>
</dbReference>